<evidence type="ECO:0000256" key="2">
    <source>
        <dbReference type="ARBA" id="ARBA00004651"/>
    </source>
</evidence>
<protein>
    <recommendedName>
        <fullName evidence="14">sn-1-specific diacylglycerol lipase</fullName>
        <ecNumber evidence="14">3.1.1.116</ecNumber>
    </recommendedName>
</protein>
<keyword evidence="8" id="KW-0106">Calcium</keyword>
<dbReference type="PANTHER" id="PTHR45792:SF8">
    <property type="entry name" value="DIACYLGLYCEROL LIPASE-ALPHA"/>
    <property type="match status" value="1"/>
</dbReference>
<dbReference type="GO" id="GO:0005886">
    <property type="term" value="C:plasma membrane"/>
    <property type="evidence" value="ECO:0007669"/>
    <property type="project" value="UniProtKB-SubCell"/>
</dbReference>
<dbReference type="OrthoDB" id="438440at2759"/>
<sequence>MPLPTKVNYCFINAFYCAVAIDILQVVVRCFLAIASSRGGIAEVEKRKPVAWILYLHFFFIACEFVTYSFVIYFEASSQECLSKACFFLRNACVLGLVLLVVSLIFILTTFDSTGRAWQHHPGLWCMEEDASSQRLNRAQAHRLIARLWRRRIRCLACLRNTCRQLDLNTKRSSRDAMLLVSDMVGTYFMTNLVASDLLAGLLLLRWQTRQWIGCESRVPLQRVLEDSDIYDPVTSPPPHAGSVGILVPRDDGNPFNRLATDWLGIRRLWIYSKFASAVYGRLLYLFSQRLSPRAALRLCKYAKCEGCFASCCSQAEGNLETHSFLSPSEEISLGCCICKHDACNLAVYQEITGAPIESVVYYSFVNTVYQSPFFVAFDDESESIIIAIRGTLSPEDVIVDMLAEGKRLLSDELPFDVPADQILDFYVHMGILYTARNLRDIILRLQLIEKARVKRGSYPLVVCGHSLGAGVASVLAFLLRKSYPEVKAYAYSPPLGLMSARMARYCKPFVVSIVLGCDIVPRLSIPTLNDLKWRLLSALQDCNVPKYRILANAVRIVGLNCLFPSFCRPTSNTIGLDTRLFSASCQYNLLRPKVYNPRSAPAISSSTEYSDFVSDSTTSTHRPVRYLSENRSLFRWLRAKTDVLLRTNASGTIYVPFASALMTSEFSTVTASGSVEVNEPLDVHEDFVSMDTRVRFAGLVVHIVQVEDTEQQTGASLRRDSSTSSPWGQDQLAYPPVAIWSNSRQFQTIIIHPRMLSDHLPDEVSTALYRIYSATSQPNSPLLSGNVNRHDPRVLIRRLKKPTH</sequence>
<keyword evidence="9" id="KW-0442">Lipid degradation</keyword>
<feature type="transmembrane region" description="Helical" evidence="15">
    <location>
        <begin position="12"/>
        <end position="34"/>
    </location>
</feature>
<proteinExistence type="predicted"/>
<dbReference type="GO" id="GO:0046340">
    <property type="term" value="P:diacylglycerol catabolic process"/>
    <property type="evidence" value="ECO:0007669"/>
    <property type="project" value="TreeGrafter"/>
</dbReference>
<dbReference type="GO" id="GO:0016298">
    <property type="term" value="F:lipase activity"/>
    <property type="evidence" value="ECO:0007669"/>
    <property type="project" value="TreeGrafter"/>
</dbReference>
<keyword evidence="10 15" id="KW-1133">Transmembrane helix</keyword>
<feature type="domain" description="Fungal lipase-type" evidence="16">
    <location>
        <begin position="386"/>
        <end position="526"/>
    </location>
</feature>
<comment type="cofactor">
    <cofactor evidence="1">
        <name>Ca(2+)</name>
        <dbReference type="ChEBI" id="CHEBI:29108"/>
    </cofactor>
</comment>
<dbReference type="PANTHER" id="PTHR45792">
    <property type="entry name" value="DIACYLGLYCEROL LIPASE HOMOLOG-RELATED"/>
    <property type="match status" value="1"/>
</dbReference>
<evidence type="ECO:0000256" key="3">
    <source>
        <dbReference type="ARBA" id="ARBA00022475"/>
    </source>
</evidence>
<evidence type="ECO:0000256" key="12">
    <source>
        <dbReference type="ARBA" id="ARBA00023136"/>
    </source>
</evidence>
<dbReference type="Gene3D" id="3.40.50.1820">
    <property type="entry name" value="alpha/beta hydrolase"/>
    <property type="match status" value="1"/>
</dbReference>
<dbReference type="Proteomes" id="UP000017246">
    <property type="component" value="Unassembled WGS sequence"/>
</dbReference>
<keyword evidence="5 15" id="KW-0812">Transmembrane</keyword>
<dbReference type="InterPro" id="IPR002921">
    <property type="entry name" value="Fungal_lipase-type"/>
</dbReference>
<dbReference type="EC" id="3.1.1.116" evidence="14"/>
<feature type="transmembrane region" description="Helical" evidence="15">
    <location>
        <begin position="54"/>
        <end position="76"/>
    </location>
</feature>
<dbReference type="CDD" id="cd00519">
    <property type="entry name" value="Lipase_3"/>
    <property type="match status" value="1"/>
</dbReference>
<evidence type="ECO:0000256" key="14">
    <source>
        <dbReference type="ARBA" id="ARBA00026104"/>
    </source>
</evidence>
<evidence type="ECO:0000313" key="18">
    <source>
        <dbReference type="Proteomes" id="UP000017246"/>
    </source>
</evidence>
<dbReference type="eggNOG" id="KOG2088">
    <property type="taxonomic scope" value="Eukaryota"/>
</dbReference>
<dbReference type="SUPFAM" id="SSF53474">
    <property type="entry name" value="alpha/beta-Hydrolases"/>
    <property type="match status" value="1"/>
</dbReference>
<dbReference type="STRING" id="6211.A0A068Y9B3"/>
<reference evidence="17" key="1">
    <citation type="journal article" date="2013" name="Nature">
        <title>The genomes of four tapeworm species reveal adaptations to parasitism.</title>
        <authorList>
            <person name="Tsai I.J."/>
            <person name="Zarowiecki M."/>
            <person name="Holroyd N."/>
            <person name="Garciarrubio A."/>
            <person name="Sanchez-Flores A."/>
            <person name="Brooks K.L."/>
            <person name="Tracey A."/>
            <person name="Bobes R.J."/>
            <person name="Fragoso G."/>
            <person name="Sciutto E."/>
            <person name="Aslett M."/>
            <person name="Beasley H."/>
            <person name="Bennett H.M."/>
            <person name="Cai J."/>
            <person name="Camicia F."/>
            <person name="Clark R."/>
            <person name="Cucher M."/>
            <person name="De Silva N."/>
            <person name="Day T.A."/>
            <person name="Deplazes P."/>
            <person name="Estrada K."/>
            <person name="Fernandez C."/>
            <person name="Holland P.W."/>
            <person name="Hou J."/>
            <person name="Hu S."/>
            <person name="Huckvale T."/>
            <person name="Hung S.S."/>
            <person name="Kamenetzky L."/>
            <person name="Keane J.A."/>
            <person name="Kiss F."/>
            <person name="Koziol U."/>
            <person name="Lambert O."/>
            <person name="Liu K."/>
            <person name="Luo X."/>
            <person name="Luo Y."/>
            <person name="Macchiaroli N."/>
            <person name="Nichol S."/>
            <person name="Paps J."/>
            <person name="Parkinson J."/>
            <person name="Pouchkina-Stantcheva N."/>
            <person name="Riddiford N."/>
            <person name="Rosenzvit M."/>
            <person name="Salinas G."/>
            <person name="Wasmuth J.D."/>
            <person name="Zamanian M."/>
            <person name="Zheng Y."/>
            <person name="Cai X."/>
            <person name="Soberon X."/>
            <person name="Olson P.D."/>
            <person name="Laclette J.P."/>
            <person name="Brehm K."/>
            <person name="Berriman M."/>
            <person name="Garciarrubio A."/>
            <person name="Bobes R.J."/>
            <person name="Fragoso G."/>
            <person name="Sanchez-Flores A."/>
            <person name="Estrada K."/>
            <person name="Cevallos M.A."/>
            <person name="Morett E."/>
            <person name="Gonzalez V."/>
            <person name="Portillo T."/>
            <person name="Ochoa-Leyva A."/>
            <person name="Jose M.V."/>
            <person name="Sciutto E."/>
            <person name="Landa A."/>
            <person name="Jimenez L."/>
            <person name="Valdes V."/>
            <person name="Carrero J.C."/>
            <person name="Larralde C."/>
            <person name="Morales-Montor J."/>
            <person name="Limon-Lason J."/>
            <person name="Soberon X."/>
            <person name="Laclette J.P."/>
        </authorList>
    </citation>
    <scope>NUCLEOTIDE SEQUENCE [LARGE SCALE GENOMIC DNA]</scope>
</reference>
<keyword evidence="3" id="KW-1003">Cell membrane</keyword>
<dbReference type="AlphaFoldDB" id="A0A068Y9B3"/>
<comment type="subcellular location">
    <subcellularLocation>
        <location evidence="2">Cell membrane</location>
        <topology evidence="2">Multi-pass membrane protein</topology>
    </subcellularLocation>
</comment>
<evidence type="ECO:0000256" key="1">
    <source>
        <dbReference type="ARBA" id="ARBA00001913"/>
    </source>
</evidence>
<dbReference type="GO" id="GO:0046872">
    <property type="term" value="F:metal ion binding"/>
    <property type="evidence" value="ECO:0007669"/>
    <property type="project" value="UniProtKB-KW"/>
</dbReference>
<evidence type="ECO:0000256" key="9">
    <source>
        <dbReference type="ARBA" id="ARBA00022963"/>
    </source>
</evidence>
<dbReference type="InterPro" id="IPR052214">
    <property type="entry name" value="DAG_Lipase-Related"/>
</dbReference>
<keyword evidence="12 15" id="KW-0472">Membrane</keyword>
<evidence type="ECO:0000256" key="15">
    <source>
        <dbReference type="SAM" id="Phobius"/>
    </source>
</evidence>
<evidence type="ECO:0000259" key="16">
    <source>
        <dbReference type="Pfam" id="PF01764"/>
    </source>
</evidence>
<evidence type="ECO:0000256" key="6">
    <source>
        <dbReference type="ARBA" id="ARBA00022723"/>
    </source>
</evidence>
<comment type="catalytic activity">
    <reaction evidence="13">
        <text>a 1,2-diacyl-sn-glycerol + H2O = a 2-acylglycerol + a fatty acid + H(+)</text>
        <dbReference type="Rhea" id="RHEA:33275"/>
        <dbReference type="ChEBI" id="CHEBI:15377"/>
        <dbReference type="ChEBI" id="CHEBI:15378"/>
        <dbReference type="ChEBI" id="CHEBI:17389"/>
        <dbReference type="ChEBI" id="CHEBI:17815"/>
        <dbReference type="ChEBI" id="CHEBI:28868"/>
        <dbReference type="EC" id="3.1.1.116"/>
    </reaction>
    <physiologicalReaction direction="left-to-right" evidence="13">
        <dbReference type="Rhea" id="RHEA:33276"/>
    </physiologicalReaction>
</comment>
<keyword evidence="7" id="KW-0378">Hydrolase</keyword>
<name>A0A068Y9B3_ECHMU</name>
<feature type="transmembrane region" description="Helical" evidence="15">
    <location>
        <begin position="88"/>
        <end position="108"/>
    </location>
</feature>
<dbReference type="InterPro" id="IPR029058">
    <property type="entry name" value="AB_hydrolase_fold"/>
</dbReference>
<keyword evidence="18" id="KW-1185">Reference proteome</keyword>
<accession>A0A068Y9B3</accession>
<evidence type="ECO:0000256" key="8">
    <source>
        <dbReference type="ARBA" id="ARBA00022837"/>
    </source>
</evidence>
<keyword evidence="6" id="KW-0479">Metal-binding</keyword>
<dbReference type="EMBL" id="LN902845">
    <property type="protein sequence ID" value="CUT99250.1"/>
    <property type="molecule type" value="Genomic_DNA"/>
</dbReference>
<organism evidence="17 18">
    <name type="scientific">Echinococcus multilocularis</name>
    <name type="common">Fox tapeworm</name>
    <dbReference type="NCBI Taxonomy" id="6211"/>
    <lineage>
        <taxon>Eukaryota</taxon>
        <taxon>Metazoa</taxon>
        <taxon>Spiralia</taxon>
        <taxon>Lophotrochozoa</taxon>
        <taxon>Platyhelminthes</taxon>
        <taxon>Cestoda</taxon>
        <taxon>Eucestoda</taxon>
        <taxon>Cyclophyllidea</taxon>
        <taxon>Taeniidae</taxon>
        <taxon>Echinococcus</taxon>
    </lineage>
</organism>
<dbReference type="GO" id="GO:0019369">
    <property type="term" value="P:arachidonate metabolic process"/>
    <property type="evidence" value="ECO:0007669"/>
    <property type="project" value="TreeGrafter"/>
</dbReference>
<evidence type="ECO:0000256" key="4">
    <source>
        <dbReference type="ARBA" id="ARBA00022553"/>
    </source>
</evidence>
<keyword evidence="11" id="KW-0443">Lipid metabolism</keyword>
<dbReference type="Pfam" id="PF01764">
    <property type="entry name" value="Lipase_3"/>
    <property type="match status" value="1"/>
</dbReference>
<evidence type="ECO:0000256" key="10">
    <source>
        <dbReference type="ARBA" id="ARBA00022989"/>
    </source>
</evidence>
<keyword evidence="4" id="KW-0597">Phosphoprotein</keyword>
<reference evidence="17" key="2">
    <citation type="submission" date="2015-11" db="EMBL/GenBank/DDBJ databases">
        <authorList>
            <person name="Zhang Y."/>
            <person name="Guo Z."/>
        </authorList>
    </citation>
    <scope>NUCLEOTIDE SEQUENCE</scope>
</reference>
<evidence type="ECO:0000313" key="17">
    <source>
        <dbReference type="EMBL" id="CUT99250.1"/>
    </source>
</evidence>
<evidence type="ECO:0000256" key="5">
    <source>
        <dbReference type="ARBA" id="ARBA00022692"/>
    </source>
</evidence>
<evidence type="ECO:0000256" key="7">
    <source>
        <dbReference type="ARBA" id="ARBA00022801"/>
    </source>
</evidence>
<evidence type="ECO:0000256" key="13">
    <source>
        <dbReference type="ARBA" id="ARBA00024531"/>
    </source>
</evidence>
<evidence type="ECO:0000256" key="11">
    <source>
        <dbReference type="ARBA" id="ARBA00023098"/>
    </source>
</evidence>